<evidence type="ECO:0000259" key="1">
    <source>
        <dbReference type="Pfam" id="PF12146"/>
    </source>
</evidence>
<reference evidence="2 3" key="1">
    <citation type="submission" date="2023-07" db="EMBL/GenBank/DDBJ databases">
        <title>Closed genoem sequence of Methanomicrococcus sp. Hf6.</title>
        <authorList>
            <person name="Poehlein A."/>
            <person name="Protasov E."/>
            <person name="Platt K."/>
            <person name="Reeh H."/>
            <person name="Daniel R."/>
            <person name="Brune A."/>
        </authorList>
    </citation>
    <scope>NUCLEOTIDE SEQUENCE [LARGE SCALE GENOMIC DNA]</scope>
    <source>
        <strain evidence="2 3">Hf6</strain>
    </source>
</reference>
<dbReference type="InterPro" id="IPR022742">
    <property type="entry name" value="Hydrolase_4"/>
</dbReference>
<dbReference type="InterPro" id="IPR051044">
    <property type="entry name" value="MAG_DAG_Lipase"/>
</dbReference>
<dbReference type="SUPFAM" id="SSF53474">
    <property type="entry name" value="alpha/beta-Hydrolases"/>
    <property type="match status" value="1"/>
</dbReference>
<dbReference type="EMBL" id="CP131059">
    <property type="protein sequence ID" value="WNY23126.1"/>
    <property type="molecule type" value="Genomic_DNA"/>
</dbReference>
<dbReference type="InterPro" id="IPR029058">
    <property type="entry name" value="AB_hydrolase_fold"/>
</dbReference>
<dbReference type="Pfam" id="PF12146">
    <property type="entry name" value="Hydrolase_4"/>
    <property type="match status" value="1"/>
</dbReference>
<evidence type="ECO:0000313" key="2">
    <source>
        <dbReference type="EMBL" id="WNY23126.1"/>
    </source>
</evidence>
<dbReference type="PANTHER" id="PTHR11614">
    <property type="entry name" value="PHOSPHOLIPASE-RELATED"/>
    <property type="match status" value="1"/>
</dbReference>
<dbReference type="KEGG" id="mehf:MmiHf6_04280"/>
<dbReference type="AlphaFoldDB" id="A0AA96UYQ0"/>
<dbReference type="Gene3D" id="3.40.50.1820">
    <property type="entry name" value="alpha/beta hydrolase"/>
    <property type="match status" value="1"/>
</dbReference>
<dbReference type="GeneID" id="85194912"/>
<sequence>MQRCLIPDKEYDALHYTEDILGDNFQKRILTLDDDYEGAVTATLVRRISDCYSDENLDPSVQKAVLYVHGFNDYFFQKEAAFKFNEKGYNFYGLDLRKCGRSHQSHQKFNDIRDLRTYHEEILEALQIIYIEGNEDVILAGHSMGGLVLTLFAKDYTDDDLFDGLILNSPFFNFNTVLTKKTLISAASMAGRYFPNLEVNPVFSEEYGKSIYKDNRGEWDYNLEWKKHTPPKVRLGWVRAIYQGQKEIQERFDIKQPVLIMCAGESLIDLEQRDKIHHTDIVLDVHDISVISKNIRGDVDFVPIDGGIHDLVLSKENVRKKVYSTMFGWLLKYDFL</sequence>
<evidence type="ECO:0000313" key="3">
    <source>
        <dbReference type="Proteomes" id="UP001302978"/>
    </source>
</evidence>
<dbReference type="RefSeq" id="WP_316558130.1">
    <property type="nucleotide sequence ID" value="NZ_CP131059.1"/>
</dbReference>
<proteinExistence type="predicted"/>
<keyword evidence="3" id="KW-1185">Reference proteome</keyword>
<organism evidence="2 3">
    <name type="scientific">Methanimicrococcus hongohii</name>
    <dbReference type="NCBI Taxonomy" id="3028295"/>
    <lineage>
        <taxon>Archaea</taxon>
        <taxon>Methanobacteriati</taxon>
        <taxon>Methanobacteriota</taxon>
        <taxon>Stenosarchaea group</taxon>
        <taxon>Methanomicrobia</taxon>
        <taxon>Methanosarcinales</taxon>
        <taxon>Methanosarcinaceae</taxon>
        <taxon>Methanimicrococcus</taxon>
    </lineage>
</organism>
<gene>
    <name evidence="2" type="ORF">MmiHf6_04280</name>
</gene>
<accession>A0AA96UYQ0</accession>
<protein>
    <recommendedName>
        <fullName evidence="1">Serine aminopeptidase S33 domain-containing protein</fullName>
    </recommendedName>
</protein>
<feature type="domain" description="Serine aminopeptidase S33" evidence="1">
    <location>
        <begin position="61"/>
        <end position="265"/>
    </location>
</feature>
<name>A0AA96UYQ0_9EURY</name>
<dbReference type="Proteomes" id="UP001302978">
    <property type="component" value="Chromosome"/>
</dbReference>